<dbReference type="OrthoDB" id="529546at2759"/>
<feature type="region of interest" description="Disordered" evidence="1">
    <location>
        <begin position="333"/>
        <end position="357"/>
    </location>
</feature>
<dbReference type="KEGG" id="vcn:VOLCADRAFT_98343"/>
<keyword evidence="4" id="KW-1185">Reference proteome</keyword>
<protein>
    <submittedName>
        <fullName evidence="3">Uncharacterized protein</fullName>
    </submittedName>
</protein>
<sequence>MTPMPRPVAVVVWLATCILCCTKAQPIPASEDGAIKIPRLGLYKRGVVNEEEAKTDADGALHMEQVFVHRFSNVLGNQTEKVKLEEALDFILGAAEKLRNTFNAAPSNAQLLSDSITGSETALRAMQLARDLSATVVAGGDELKANAVTETLNQIAAQVADLSPASCHPVTRRIVLASLVRLQMLLHEPLLSEEAKTLRDSSETATLLFRICRLLFNLHRQGASAKGAIEFLHISKSGGTSMCSVADKNGCTTESTSNFGNCMVRRFDDRPRWVSAAVHNLSAPLNGWKWFYRYAVRRGNRSCEYRDEFMQRNRYTFYSNEFAVHGGLENAEEQNGVEGGEEGVGANTGAAAAGGDGSSPAWRSAHLCPQFLNFVMLRQPLARLLSHVKWIIKVYRTEYGRHSEAFFRARDADYWRTFAPAAVDNYYIRLLLGEEVFYLPSGTINATHLEAAELVLLQYDIVVLLEADDIDELWLKMALGWRVGLSSAHARVAGSSRATEELVPYDMDELMAANAEDVRLYQFGAVLHQLDGLMFAAMAAANLQPFSPFAYINASEKNVGKRVRCGYVTRKQQLLGNVGLNISAFTRTYEQHFSRILSLDERVRPPAPPPRKRGRLRLLEWPQLQLQLQQGGVAVQEEGEEEQGGEEEEAEEQVECEGRQSPQQRQRQRQHEGHKDKER</sequence>
<dbReference type="InterPro" id="IPR027417">
    <property type="entry name" value="P-loop_NTPase"/>
</dbReference>
<evidence type="ECO:0000313" key="4">
    <source>
        <dbReference type="Proteomes" id="UP000001058"/>
    </source>
</evidence>
<name>D8UF37_VOLCA</name>
<proteinExistence type="predicted"/>
<feature type="compositionally biased region" description="Acidic residues" evidence="1">
    <location>
        <begin position="637"/>
        <end position="655"/>
    </location>
</feature>
<evidence type="ECO:0000256" key="2">
    <source>
        <dbReference type="SAM" id="SignalP"/>
    </source>
</evidence>
<dbReference type="InParanoid" id="D8UF37"/>
<dbReference type="EMBL" id="GL378392">
    <property type="protein sequence ID" value="EFJ41612.1"/>
    <property type="molecule type" value="Genomic_DNA"/>
</dbReference>
<feature type="signal peptide" evidence="2">
    <location>
        <begin position="1"/>
        <end position="24"/>
    </location>
</feature>
<dbReference type="Gene3D" id="3.40.50.300">
    <property type="entry name" value="P-loop containing nucleotide triphosphate hydrolases"/>
    <property type="match status" value="1"/>
</dbReference>
<evidence type="ECO:0000256" key="1">
    <source>
        <dbReference type="SAM" id="MobiDB-lite"/>
    </source>
</evidence>
<feature type="chain" id="PRO_5003124454" evidence="2">
    <location>
        <begin position="25"/>
        <end position="679"/>
    </location>
</feature>
<dbReference type="AlphaFoldDB" id="D8UF37"/>
<dbReference type="RefSeq" id="XP_002957268.1">
    <property type="nucleotide sequence ID" value="XM_002957222.1"/>
</dbReference>
<feature type="compositionally biased region" description="Basic and acidic residues" evidence="1">
    <location>
        <begin position="669"/>
        <end position="679"/>
    </location>
</feature>
<keyword evidence="2" id="KW-0732">Signal</keyword>
<organism evidence="4">
    <name type="scientific">Volvox carteri f. nagariensis</name>
    <dbReference type="NCBI Taxonomy" id="3068"/>
    <lineage>
        <taxon>Eukaryota</taxon>
        <taxon>Viridiplantae</taxon>
        <taxon>Chlorophyta</taxon>
        <taxon>core chlorophytes</taxon>
        <taxon>Chlorophyceae</taxon>
        <taxon>CS clade</taxon>
        <taxon>Chlamydomonadales</taxon>
        <taxon>Volvocaceae</taxon>
        <taxon>Volvox</taxon>
    </lineage>
</organism>
<reference evidence="3 4" key="1">
    <citation type="journal article" date="2010" name="Science">
        <title>Genomic analysis of organismal complexity in the multicellular green alga Volvox carteri.</title>
        <authorList>
            <person name="Prochnik S.E."/>
            <person name="Umen J."/>
            <person name="Nedelcu A.M."/>
            <person name="Hallmann A."/>
            <person name="Miller S.M."/>
            <person name="Nishii I."/>
            <person name="Ferris P."/>
            <person name="Kuo A."/>
            <person name="Mitros T."/>
            <person name="Fritz-Laylin L.K."/>
            <person name="Hellsten U."/>
            <person name="Chapman J."/>
            <person name="Simakov O."/>
            <person name="Rensing S.A."/>
            <person name="Terry A."/>
            <person name="Pangilinan J."/>
            <person name="Kapitonov V."/>
            <person name="Jurka J."/>
            <person name="Salamov A."/>
            <person name="Shapiro H."/>
            <person name="Schmutz J."/>
            <person name="Grimwood J."/>
            <person name="Lindquist E."/>
            <person name="Lucas S."/>
            <person name="Grigoriev I.V."/>
            <person name="Schmitt R."/>
            <person name="Kirk D."/>
            <person name="Rokhsar D.S."/>
        </authorList>
    </citation>
    <scope>NUCLEOTIDE SEQUENCE [LARGE SCALE GENOMIC DNA]</scope>
    <source>
        <strain evidence="4">f. Nagariensis / Eve</strain>
    </source>
</reference>
<dbReference type="Proteomes" id="UP000001058">
    <property type="component" value="Unassembled WGS sequence"/>
</dbReference>
<feature type="region of interest" description="Disordered" evidence="1">
    <location>
        <begin position="629"/>
        <end position="679"/>
    </location>
</feature>
<evidence type="ECO:0000313" key="3">
    <source>
        <dbReference type="EMBL" id="EFJ41612.1"/>
    </source>
</evidence>
<dbReference type="GeneID" id="9626718"/>
<gene>
    <name evidence="3" type="ORF">VOLCADRAFT_98343</name>
</gene>
<accession>D8UF37</accession>